<feature type="chain" id="PRO_5024849748" description="Ig-like domain-containing protein" evidence="2">
    <location>
        <begin position="20"/>
        <end position="445"/>
    </location>
</feature>
<evidence type="ECO:0000313" key="4">
    <source>
        <dbReference type="Proteomes" id="UP000326757"/>
    </source>
</evidence>
<keyword evidence="4" id="KW-1185">Reference proteome</keyword>
<dbReference type="Proteomes" id="UP000326757">
    <property type="component" value="Unassembled WGS sequence"/>
</dbReference>
<feature type="region of interest" description="Disordered" evidence="1">
    <location>
        <begin position="358"/>
        <end position="423"/>
    </location>
</feature>
<proteinExistence type="predicted"/>
<evidence type="ECO:0000256" key="2">
    <source>
        <dbReference type="SAM" id="SignalP"/>
    </source>
</evidence>
<organism evidence="3 4">
    <name type="scientific">Monilinia laxa</name>
    <name type="common">Brown rot fungus</name>
    <name type="synonym">Sclerotinia laxa</name>
    <dbReference type="NCBI Taxonomy" id="61186"/>
    <lineage>
        <taxon>Eukaryota</taxon>
        <taxon>Fungi</taxon>
        <taxon>Dikarya</taxon>
        <taxon>Ascomycota</taxon>
        <taxon>Pezizomycotina</taxon>
        <taxon>Leotiomycetes</taxon>
        <taxon>Helotiales</taxon>
        <taxon>Sclerotiniaceae</taxon>
        <taxon>Monilinia</taxon>
    </lineage>
</organism>
<feature type="compositionally biased region" description="Basic residues" evidence="1">
    <location>
        <begin position="367"/>
        <end position="390"/>
    </location>
</feature>
<gene>
    <name evidence="3" type="ORF">EYC80_006395</name>
</gene>
<keyword evidence="2" id="KW-0732">Signal</keyword>
<evidence type="ECO:0008006" key="5">
    <source>
        <dbReference type="Google" id="ProtNLM"/>
    </source>
</evidence>
<comment type="caution">
    <text evidence="3">The sequence shown here is derived from an EMBL/GenBank/DDBJ whole genome shotgun (WGS) entry which is preliminary data.</text>
</comment>
<feature type="compositionally biased region" description="Pro residues" evidence="1">
    <location>
        <begin position="411"/>
        <end position="421"/>
    </location>
</feature>
<accession>A0A5N6JSK4</accession>
<sequence length="445" mass="49299">MRFSSATLALTFLVRLTLCDTVYYEGTSSVTTSTVIPIIYYTPSTLVSSASSTSSEATAINYYTPPGYYTNPPYATSEPTTTSPTTYILPTSEPPTSTYSAASYCPTETFSWIAPTDYPDFPEPTATCNPYRREKRIANELIAKRQRDWLQDIIDISEAIEDAKRAIERAIERGFILCVKWLIAIDGSSVFEYYISTVVYYEPSSFVSIYSSHQPDVFSTDSLEDTVLSSTSTDRSFYYYTSVPPVSEGTGFVWNTTAEPSTIFYTSGDGSSYDGLSTAETSATLTRLNTFSSECPSATATSGFDDDEDEAAWDPEILEAMEYWVAAFSNTDVLSFDEMITAVKQLANGDGYENSALARRDLPAVGLKKKPKSKTPKPKTPKPKKPKHSPSPKPNPKCSEPKKPHVCPVPLQNPPTAPPRPYTWNDCGRDFMEWLKNKVMANIDL</sequence>
<name>A0A5N6JSK4_MONLA</name>
<protein>
    <recommendedName>
        <fullName evidence="5">Ig-like domain-containing protein</fullName>
    </recommendedName>
</protein>
<dbReference type="EMBL" id="VIGI01000014">
    <property type="protein sequence ID" value="KAB8291595.1"/>
    <property type="molecule type" value="Genomic_DNA"/>
</dbReference>
<reference evidence="3 4" key="1">
    <citation type="submission" date="2019-06" db="EMBL/GenBank/DDBJ databases">
        <title>Genome Sequence of the Brown Rot Fungal Pathogen Monilinia laxa.</title>
        <authorList>
            <person name="De Miccolis Angelini R.M."/>
            <person name="Landi L."/>
            <person name="Abate D."/>
            <person name="Pollastro S."/>
            <person name="Romanazzi G."/>
            <person name="Faretra F."/>
        </authorList>
    </citation>
    <scope>NUCLEOTIDE SEQUENCE [LARGE SCALE GENOMIC DNA]</scope>
    <source>
        <strain evidence="3 4">Mlax316</strain>
    </source>
</reference>
<feature type="signal peptide" evidence="2">
    <location>
        <begin position="1"/>
        <end position="19"/>
    </location>
</feature>
<dbReference type="OrthoDB" id="3565058at2759"/>
<evidence type="ECO:0000313" key="3">
    <source>
        <dbReference type="EMBL" id="KAB8291595.1"/>
    </source>
</evidence>
<evidence type="ECO:0000256" key="1">
    <source>
        <dbReference type="SAM" id="MobiDB-lite"/>
    </source>
</evidence>
<dbReference type="AlphaFoldDB" id="A0A5N6JSK4"/>